<dbReference type="Gene3D" id="1.25.40.10">
    <property type="entry name" value="Tetratricopeptide repeat domain"/>
    <property type="match status" value="1"/>
</dbReference>
<comment type="caution">
    <text evidence="2">The sequence shown here is derived from an EMBL/GenBank/DDBJ whole genome shotgun (WGS) entry which is preliminary data.</text>
</comment>
<gene>
    <name evidence="2" type="ORF">F4562_004863</name>
</gene>
<protein>
    <submittedName>
        <fullName evidence="2">Tetratricopeptide (TPR) repeat protein</fullName>
    </submittedName>
</protein>
<dbReference type="Proteomes" id="UP000540685">
    <property type="component" value="Unassembled WGS sequence"/>
</dbReference>
<sequence length="438" mass="47906">MDDDLSEIRALVEAGDVSEVVRRLRFSAEELPLTEVARLAGWAATETGFEDLADASARVVADPLDPKALFDFGYACIERGVSALAVPVFREVLRLAPASSLVLGELVTALEDEGRHGEAVEVLERHEATLHDWPDRYLLVYNSIMSGDLERAGRNYARLSEPDDPRWLPAWARGGRMLARAESARRVAPLDWQDLRGWHFTLTGGVLGTLSPYGFVTSMNGRYAYLQDDIGGCLRGLLRLRLIIDAAGLRPRTVSLLPDRSSRILGLAAAEVLGVPAEPFTPDRPDTVVVAYSLDEVDGDVLADLWNRVPGQVLYEHATCWTDPPALSADVSTLLRQHGASPWGGKRMWFKTDGSPAQISLEDAWFEMDGFSPADRPAEDVAAEIVRADPTPDPGDGETPADPDEGLAAFVAGIRDRWLDGPRERVRASGPVLSFRFA</sequence>
<dbReference type="RefSeq" id="WP_184541018.1">
    <property type="nucleotide sequence ID" value="NZ_JACHMP010000001.1"/>
</dbReference>
<feature type="region of interest" description="Disordered" evidence="1">
    <location>
        <begin position="387"/>
        <end position="406"/>
    </location>
</feature>
<feature type="compositionally biased region" description="Acidic residues" evidence="1">
    <location>
        <begin position="395"/>
        <end position="405"/>
    </location>
</feature>
<accession>A0A7W9MIN0</accession>
<reference evidence="2 3" key="1">
    <citation type="submission" date="2020-08" db="EMBL/GenBank/DDBJ databases">
        <title>Sequencing the genomes of 1000 actinobacteria strains.</title>
        <authorList>
            <person name="Klenk H.-P."/>
        </authorList>
    </citation>
    <scope>NUCLEOTIDE SEQUENCE [LARGE SCALE GENOMIC DNA]</scope>
    <source>
        <strain evidence="2 3">DSM 46887</strain>
    </source>
</reference>
<dbReference type="AlphaFoldDB" id="A0A7W9MIN0"/>
<organism evidence="2 3">
    <name type="scientific">Streptosporangium becharense</name>
    <dbReference type="NCBI Taxonomy" id="1816182"/>
    <lineage>
        <taxon>Bacteria</taxon>
        <taxon>Bacillati</taxon>
        <taxon>Actinomycetota</taxon>
        <taxon>Actinomycetes</taxon>
        <taxon>Streptosporangiales</taxon>
        <taxon>Streptosporangiaceae</taxon>
        <taxon>Streptosporangium</taxon>
    </lineage>
</organism>
<evidence type="ECO:0000313" key="3">
    <source>
        <dbReference type="Proteomes" id="UP000540685"/>
    </source>
</evidence>
<evidence type="ECO:0000313" key="2">
    <source>
        <dbReference type="EMBL" id="MBB5821801.1"/>
    </source>
</evidence>
<dbReference type="InterPro" id="IPR011990">
    <property type="entry name" value="TPR-like_helical_dom_sf"/>
</dbReference>
<name>A0A7W9MIN0_9ACTN</name>
<evidence type="ECO:0000256" key="1">
    <source>
        <dbReference type="SAM" id="MobiDB-lite"/>
    </source>
</evidence>
<dbReference type="EMBL" id="JACHMP010000001">
    <property type="protein sequence ID" value="MBB5821801.1"/>
    <property type="molecule type" value="Genomic_DNA"/>
</dbReference>
<dbReference type="SUPFAM" id="SSF48452">
    <property type="entry name" value="TPR-like"/>
    <property type="match status" value="1"/>
</dbReference>
<proteinExistence type="predicted"/>
<keyword evidence="3" id="KW-1185">Reference proteome</keyword>